<keyword evidence="4" id="KW-1185">Reference proteome</keyword>
<evidence type="ECO:0000256" key="2">
    <source>
        <dbReference type="ARBA" id="ARBA00023065"/>
    </source>
</evidence>
<dbReference type="PANTHER" id="PTHR43389">
    <property type="entry name" value="V-TYPE PROTON ATPASE SUBUNIT B"/>
    <property type="match status" value="1"/>
</dbReference>
<reference evidence="3 4" key="1">
    <citation type="submission" date="2015-09" db="EMBL/GenBank/DDBJ databases">
        <title>Draft genome of the parasitic nematode Teladorsagia circumcincta isolate WARC Sus (inbred).</title>
        <authorList>
            <person name="Mitreva M."/>
        </authorList>
    </citation>
    <scope>NUCLEOTIDE SEQUENCE [LARGE SCALE GENOMIC DNA]</scope>
    <source>
        <strain evidence="3 4">S</strain>
    </source>
</reference>
<dbReference type="InterPro" id="IPR027417">
    <property type="entry name" value="P-loop_NTPase"/>
</dbReference>
<proteinExistence type="predicted"/>
<keyword evidence="1" id="KW-0813">Transport</keyword>
<dbReference type="Proteomes" id="UP000230423">
    <property type="component" value="Unassembled WGS sequence"/>
</dbReference>
<organism evidence="3 4">
    <name type="scientific">Teladorsagia circumcincta</name>
    <name type="common">Brown stomach worm</name>
    <name type="synonym">Ostertagia circumcincta</name>
    <dbReference type="NCBI Taxonomy" id="45464"/>
    <lineage>
        <taxon>Eukaryota</taxon>
        <taxon>Metazoa</taxon>
        <taxon>Ecdysozoa</taxon>
        <taxon>Nematoda</taxon>
        <taxon>Chromadorea</taxon>
        <taxon>Rhabditida</taxon>
        <taxon>Rhabditina</taxon>
        <taxon>Rhabditomorpha</taxon>
        <taxon>Strongyloidea</taxon>
        <taxon>Trichostrongylidae</taxon>
        <taxon>Teladorsagia</taxon>
    </lineage>
</organism>
<protein>
    <submittedName>
        <fullName evidence="3">Uncharacterized protein</fullName>
    </submittedName>
</protein>
<dbReference type="OrthoDB" id="1735853at2759"/>
<dbReference type="EMBL" id="KZ348512">
    <property type="protein sequence ID" value="PIO66094.1"/>
    <property type="molecule type" value="Genomic_DNA"/>
</dbReference>
<dbReference type="GO" id="GO:0007035">
    <property type="term" value="P:vacuolar acidification"/>
    <property type="evidence" value="ECO:0007669"/>
    <property type="project" value="TreeGrafter"/>
</dbReference>
<dbReference type="PANTHER" id="PTHR43389:SF4">
    <property type="entry name" value="V-TYPE PROTON ATPASE SUBUNIT B"/>
    <property type="match status" value="1"/>
</dbReference>
<evidence type="ECO:0000256" key="1">
    <source>
        <dbReference type="ARBA" id="ARBA00022448"/>
    </source>
</evidence>
<dbReference type="InterPro" id="IPR022879">
    <property type="entry name" value="V-ATPase_su_B/beta"/>
</dbReference>
<gene>
    <name evidence="3" type="ORF">TELCIR_12206</name>
</gene>
<dbReference type="GO" id="GO:0046961">
    <property type="term" value="F:proton-transporting ATPase activity, rotational mechanism"/>
    <property type="evidence" value="ECO:0007669"/>
    <property type="project" value="TreeGrafter"/>
</dbReference>
<keyword evidence="2" id="KW-0406">Ion transport</keyword>
<evidence type="ECO:0000313" key="4">
    <source>
        <dbReference type="Proteomes" id="UP000230423"/>
    </source>
</evidence>
<dbReference type="Gene3D" id="3.40.50.12240">
    <property type="match status" value="1"/>
</dbReference>
<dbReference type="SUPFAM" id="SSF52540">
    <property type="entry name" value="P-loop containing nucleoside triphosphate hydrolases"/>
    <property type="match status" value="1"/>
</dbReference>
<name>A0A2G9U7C9_TELCI</name>
<dbReference type="AlphaFoldDB" id="A0A2G9U7C9"/>
<evidence type="ECO:0000313" key="3">
    <source>
        <dbReference type="EMBL" id="PIO66094.1"/>
    </source>
</evidence>
<accession>A0A2G9U7C9</accession>
<sequence>MEVYEGTRGIDVKNTVCEFTGDVLRMAVSEDILGRTFNGTGKPIDKGPPIIAEDYMDVNGMALNPYMRVYPKRMIETGISTIDVMTTISRGQGIKDQVGRTPRALEPA</sequence>